<evidence type="ECO:0000256" key="1">
    <source>
        <dbReference type="SAM" id="MobiDB-lite"/>
    </source>
</evidence>
<reference evidence="3 4" key="1">
    <citation type="submission" date="2021-06" db="EMBL/GenBank/DDBJ databases">
        <title>A haploid diamondback moth (Plutella xylostella L.) genome assembly resolves 31 chromosomes and identifies a diamide resistance mutation.</title>
        <authorList>
            <person name="Ward C.M."/>
            <person name="Perry K.D."/>
            <person name="Baker G."/>
            <person name="Powis K."/>
            <person name="Heckel D.G."/>
            <person name="Baxter S.W."/>
        </authorList>
    </citation>
    <scope>NUCLEOTIDE SEQUENCE [LARGE SCALE GENOMIC DNA]</scope>
    <source>
        <strain evidence="3 4">LV</strain>
        <tissue evidence="3">Single pupa</tissue>
    </source>
</reference>
<feature type="chain" id="PRO_5045281554" evidence="2">
    <location>
        <begin position="17"/>
        <end position="181"/>
    </location>
</feature>
<feature type="signal peptide" evidence="2">
    <location>
        <begin position="1"/>
        <end position="16"/>
    </location>
</feature>
<accession>A0ABQ7R2P3</accession>
<name>A0ABQ7R2P3_PLUXY</name>
<evidence type="ECO:0000313" key="3">
    <source>
        <dbReference type="EMBL" id="KAG7311577.1"/>
    </source>
</evidence>
<protein>
    <submittedName>
        <fullName evidence="3">Uncharacterized protein</fullName>
    </submittedName>
</protein>
<gene>
    <name evidence="3" type="ORF">JYU34_002625</name>
</gene>
<dbReference type="EMBL" id="JAHIBW010000004">
    <property type="protein sequence ID" value="KAG7311577.1"/>
    <property type="molecule type" value="Genomic_DNA"/>
</dbReference>
<sequence length="181" mass="19665">MFQLLILLCCTSYSIASHSHNIPVEGYETKLQDLGQHVEIPETPVKIIKVTKTIAVKVPVPYPVRVVQKVPYPVHVNRPYPVPVPHIIRVPHDTPVGAHDGAAGAHAAAVDPHAALHGVGYGVQEDKSAEQPSPYSHGAAAPAPSYYDHSSESKSYDDAVGEYLRTHQLGSHGGDHQHYFH</sequence>
<proteinExistence type="predicted"/>
<keyword evidence="4" id="KW-1185">Reference proteome</keyword>
<comment type="caution">
    <text evidence="3">The sequence shown here is derived from an EMBL/GenBank/DDBJ whole genome shotgun (WGS) entry which is preliminary data.</text>
</comment>
<keyword evidence="2" id="KW-0732">Signal</keyword>
<evidence type="ECO:0000256" key="2">
    <source>
        <dbReference type="SAM" id="SignalP"/>
    </source>
</evidence>
<feature type="region of interest" description="Disordered" evidence="1">
    <location>
        <begin position="125"/>
        <end position="154"/>
    </location>
</feature>
<dbReference type="Proteomes" id="UP000823941">
    <property type="component" value="Chromosome 4"/>
</dbReference>
<organism evidence="3 4">
    <name type="scientific">Plutella xylostella</name>
    <name type="common">Diamondback moth</name>
    <name type="synonym">Plutella maculipennis</name>
    <dbReference type="NCBI Taxonomy" id="51655"/>
    <lineage>
        <taxon>Eukaryota</taxon>
        <taxon>Metazoa</taxon>
        <taxon>Ecdysozoa</taxon>
        <taxon>Arthropoda</taxon>
        <taxon>Hexapoda</taxon>
        <taxon>Insecta</taxon>
        <taxon>Pterygota</taxon>
        <taxon>Neoptera</taxon>
        <taxon>Endopterygota</taxon>
        <taxon>Lepidoptera</taxon>
        <taxon>Glossata</taxon>
        <taxon>Ditrysia</taxon>
        <taxon>Yponomeutoidea</taxon>
        <taxon>Plutellidae</taxon>
        <taxon>Plutella</taxon>
    </lineage>
</organism>
<evidence type="ECO:0000313" key="4">
    <source>
        <dbReference type="Proteomes" id="UP000823941"/>
    </source>
</evidence>